<comment type="caution">
    <text evidence="1">The sequence shown here is derived from an EMBL/GenBank/DDBJ whole genome shotgun (WGS) entry which is preliminary data.</text>
</comment>
<protein>
    <submittedName>
        <fullName evidence="1">Uncharacterized protein</fullName>
    </submittedName>
</protein>
<dbReference type="Proteomes" id="UP001597493">
    <property type="component" value="Unassembled WGS sequence"/>
</dbReference>
<accession>A0ABW5QRN0</accession>
<evidence type="ECO:0000313" key="1">
    <source>
        <dbReference type="EMBL" id="MFD2658805.1"/>
    </source>
</evidence>
<dbReference type="RefSeq" id="WP_379268696.1">
    <property type="nucleotide sequence ID" value="NZ_JBHUGT010000054.1"/>
</dbReference>
<name>A0ABW5QRN0_9BACL</name>
<proteinExistence type="predicted"/>
<gene>
    <name evidence="1" type="ORF">ACFSW5_00835</name>
</gene>
<dbReference type="EMBL" id="JBHUMY010000001">
    <property type="protein sequence ID" value="MFD2658805.1"/>
    <property type="molecule type" value="Genomic_DNA"/>
</dbReference>
<organism evidence="1 2">
    <name type="scientific">Paenibacillus thailandensis</name>
    <dbReference type="NCBI Taxonomy" id="393250"/>
    <lineage>
        <taxon>Bacteria</taxon>
        <taxon>Bacillati</taxon>
        <taxon>Bacillota</taxon>
        <taxon>Bacilli</taxon>
        <taxon>Bacillales</taxon>
        <taxon>Paenibacillaceae</taxon>
        <taxon>Paenibacillus</taxon>
    </lineage>
</organism>
<reference evidence="2" key="1">
    <citation type="journal article" date="2019" name="Int. J. Syst. Evol. Microbiol.">
        <title>The Global Catalogue of Microorganisms (GCM) 10K type strain sequencing project: providing services to taxonomists for standard genome sequencing and annotation.</title>
        <authorList>
            <consortium name="The Broad Institute Genomics Platform"/>
            <consortium name="The Broad Institute Genome Sequencing Center for Infectious Disease"/>
            <person name="Wu L."/>
            <person name="Ma J."/>
        </authorList>
    </citation>
    <scope>NUCLEOTIDE SEQUENCE [LARGE SCALE GENOMIC DNA]</scope>
    <source>
        <strain evidence="2">TISTR 1827</strain>
    </source>
</reference>
<keyword evidence="2" id="KW-1185">Reference proteome</keyword>
<sequence length="132" mass="15243">MLKTNELTDDELRDALKSVEELLDLVNRSRLSGNFVKGIDTFFFRKGIFEEDMSIDTAIKEQVLSYVEETVDKSHSTYQTMKLLIDDSECSSDYFVCNPSRKFRGVYKPVVLKTIASMVLFELSKNSKDRLH</sequence>
<evidence type="ECO:0000313" key="2">
    <source>
        <dbReference type="Proteomes" id="UP001597493"/>
    </source>
</evidence>